<gene>
    <name evidence="2" type="ORF">FD41_GL000716</name>
</gene>
<feature type="transmembrane region" description="Helical" evidence="1">
    <location>
        <begin position="14"/>
        <end position="33"/>
    </location>
</feature>
<comment type="caution">
    <text evidence="2">The sequence shown here is derived from an EMBL/GenBank/DDBJ whole genome shotgun (WGS) entry which is preliminary data.</text>
</comment>
<evidence type="ECO:0000313" key="3">
    <source>
        <dbReference type="Proteomes" id="UP000051966"/>
    </source>
</evidence>
<keyword evidence="1" id="KW-0472">Membrane</keyword>
<reference evidence="2 3" key="1">
    <citation type="journal article" date="2015" name="Genome Announc.">
        <title>Expanding the biotechnology potential of lactobacilli through comparative genomics of 213 strains and associated genera.</title>
        <authorList>
            <person name="Sun Z."/>
            <person name="Harris H.M."/>
            <person name="McCann A."/>
            <person name="Guo C."/>
            <person name="Argimon S."/>
            <person name="Zhang W."/>
            <person name="Yang X."/>
            <person name="Jeffery I.B."/>
            <person name="Cooney J.C."/>
            <person name="Kagawa T.F."/>
            <person name="Liu W."/>
            <person name="Song Y."/>
            <person name="Salvetti E."/>
            <person name="Wrobel A."/>
            <person name="Rasinkangas P."/>
            <person name="Parkhill J."/>
            <person name="Rea M.C."/>
            <person name="O'Sullivan O."/>
            <person name="Ritari J."/>
            <person name="Douillard F.P."/>
            <person name="Paul Ross R."/>
            <person name="Yang R."/>
            <person name="Briner A.E."/>
            <person name="Felis G.E."/>
            <person name="de Vos W.M."/>
            <person name="Barrangou R."/>
            <person name="Klaenhammer T.R."/>
            <person name="Caufield P.W."/>
            <person name="Cui Y."/>
            <person name="Zhang H."/>
            <person name="O'Toole P.W."/>
        </authorList>
    </citation>
    <scope>NUCLEOTIDE SEQUENCE [LARGE SCALE GENOMIC DNA]</scope>
    <source>
        <strain evidence="2 3">DSM 18382</strain>
    </source>
</reference>
<keyword evidence="3" id="KW-1185">Reference proteome</keyword>
<proteinExistence type="predicted"/>
<keyword evidence="1" id="KW-1133">Transmembrane helix</keyword>
<protein>
    <submittedName>
        <fullName evidence="2">Uncharacterized protein</fullName>
    </submittedName>
</protein>
<dbReference type="EMBL" id="AZFY01000108">
    <property type="protein sequence ID" value="KRM05484.1"/>
    <property type="molecule type" value="Genomic_DNA"/>
</dbReference>
<accession>A0A0R1VVC4</accession>
<dbReference type="Proteomes" id="UP000051966">
    <property type="component" value="Unassembled WGS sequence"/>
</dbReference>
<organism evidence="2 3">
    <name type="scientific">Lentilactobacillus farraginis DSM 18382 = JCM 14108</name>
    <dbReference type="NCBI Taxonomy" id="1423743"/>
    <lineage>
        <taxon>Bacteria</taxon>
        <taxon>Bacillati</taxon>
        <taxon>Bacillota</taxon>
        <taxon>Bacilli</taxon>
        <taxon>Lactobacillales</taxon>
        <taxon>Lactobacillaceae</taxon>
        <taxon>Lentilactobacillus</taxon>
    </lineage>
</organism>
<name>A0A0R1VVC4_9LACO</name>
<evidence type="ECO:0000256" key="1">
    <source>
        <dbReference type="SAM" id="Phobius"/>
    </source>
</evidence>
<sequence>MIKLALSDADVKTALITMYAIGIICLVIIFFLLDKINGQFFTKFSIGLIAVILIMGIILINLFSLS</sequence>
<evidence type="ECO:0000313" key="2">
    <source>
        <dbReference type="EMBL" id="KRM05484.1"/>
    </source>
</evidence>
<dbReference type="PATRIC" id="fig|1423743.5.peg.729"/>
<dbReference type="AlphaFoldDB" id="A0A0R1VVC4"/>
<keyword evidence="1" id="KW-0812">Transmembrane</keyword>
<feature type="transmembrane region" description="Helical" evidence="1">
    <location>
        <begin position="40"/>
        <end position="63"/>
    </location>
</feature>